<evidence type="ECO:0000313" key="2">
    <source>
        <dbReference type="EMBL" id="TKJ41130.1"/>
    </source>
</evidence>
<dbReference type="PANTHER" id="PTHR35462">
    <property type="match status" value="1"/>
</dbReference>
<evidence type="ECO:0000313" key="3">
    <source>
        <dbReference type="Proteomes" id="UP000319619"/>
    </source>
</evidence>
<evidence type="ECO:0008006" key="4">
    <source>
        <dbReference type="Google" id="ProtNLM"/>
    </source>
</evidence>
<name>A0A532V1P5_UNCL8</name>
<dbReference type="AlphaFoldDB" id="A0A532V1P5"/>
<dbReference type="EMBL" id="NJBN01000003">
    <property type="protein sequence ID" value="TKJ41130.1"/>
    <property type="molecule type" value="Genomic_DNA"/>
</dbReference>
<evidence type="ECO:0000256" key="1">
    <source>
        <dbReference type="SAM" id="SignalP"/>
    </source>
</evidence>
<sequence length="146" mass="15997">MMKTIFCCLLASLLLSTTSSAQTGLVLYKQTDNSCAILHESFSLINRTISLNRYQQSQSEVDSWTSCDKFYHLFASAFISGMGLWALESTHNDPQQSMISSFGITVGLGGAKEIYDSHHPHRQASWKDLIVDAIGAALGVLVVHAL</sequence>
<reference evidence="2 3" key="1">
    <citation type="submission" date="2017-06" db="EMBL/GenBank/DDBJ databases">
        <title>Novel microbial phyla capable of carbon fixation and sulfur reduction in deep-sea sediments.</title>
        <authorList>
            <person name="Huang J."/>
            <person name="Baker B."/>
            <person name="Wang Y."/>
        </authorList>
    </citation>
    <scope>NUCLEOTIDE SEQUENCE [LARGE SCALE GENOMIC DNA]</scope>
    <source>
        <strain evidence="2">B3_LCP</strain>
    </source>
</reference>
<keyword evidence="1" id="KW-0732">Signal</keyword>
<accession>A0A532V1P5</accession>
<dbReference type="Proteomes" id="UP000319619">
    <property type="component" value="Unassembled WGS sequence"/>
</dbReference>
<gene>
    <name evidence="2" type="ORF">CEE37_05530</name>
</gene>
<organism evidence="2 3">
    <name type="scientific">candidate division LCP-89 bacterium B3_LCP</name>
    <dbReference type="NCBI Taxonomy" id="2012998"/>
    <lineage>
        <taxon>Bacteria</taxon>
        <taxon>Pseudomonadati</taxon>
        <taxon>Bacteria division LCP-89</taxon>
    </lineage>
</organism>
<dbReference type="NCBIfam" id="NF037970">
    <property type="entry name" value="vanZ_1"/>
    <property type="match status" value="1"/>
</dbReference>
<proteinExistence type="predicted"/>
<protein>
    <recommendedName>
        <fullName evidence="4">VanZ-like domain-containing protein</fullName>
    </recommendedName>
</protein>
<comment type="caution">
    <text evidence="2">The sequence shown here is derived from an EMBL/GenBank/DDBJ whole genome shotgun (WGS) entry which is preliminary data.</text>
</comment>
<feature type="chain" id="PRO_5021707856" description="VanZ-like domain-containing protein" evidence="1">
    <location>
        <begin position="22"/>
        <end position="146"/>
    </location>
</feature>
<feature type="signal peptide" evidence="1">
    <location>
        <begin position="1"/>
        <end position="21"/>
    </location>
</feature>
<dbReference type="PANTHER" id="PTHR35462:SF2">
    <property type="entry name" value="TRANSMEMBRANE PROTEIN"/>
    <property type="match status" value="1"/>
</dbReference>